<comment type="caution">
    <text evidence="1">The sequence shown here is derived from an EMBL/GenBank/DDBJ whole genome shotgun (WGS) entry which is preliminary data.</text>
</comment>
<organism evidence="1 2">
    <name type="scientific">Rhizobium leguminosarum</name>
    <dbReference type="NCBI Taxonomy" id="384"/>
    <lineage>
        <taxon>Bacteria</taxon>
        <taxon>Pseudomonadati</taxon>
        <taxon>Pseudomonadota</taxon>
        <taxon>Alphaproteobacteria</taxon>
        <taxon>Hyphomicrobiales</taxon>
        <taxon>Rhizobiaceae</taxon>
        <taxon>Rhizobium/Agrobacterium group</taxon>
        <taxon>Rhizobium</taxon>
    </lineage>
</organism>
<reference evidence="1 2" key="1">
    <citation type="submission" date="2019-02" db="EMBL/GenBank/DDBJ databases">
        <title>The genomic architecture of introgression among sibling species of bacteria.</title>
        <authorList>
            <person name="Cavassim M.I.A."/>
            <person name="Moeskjaer S."/>
            <person name="Moslemi C."/>
            <person name="Fields B."/>
            <person name="Bachmann A."/>
            <person name="Vilhjalmsson B."/>
            <person name="Schierup M.H."/>
            <person name="Young J.P.W."/>
            <person name="Andersen S.U."/>
        </authorList>
    </citation>
    <scope>NUCLEOTIDE SEQUENCE [LARGE SCALE GENOMIC DNA]</scope>
    <source>
        <strain evidence="1 2">SM135B</strain>
    </source>
</reference>
<evidence type="ECO:0000313" key="1">
    <source>
        <dbReference type="EMBL" id="TAY51379.1"/>
    </source>
</evidence>
<dbReference type="Proteomes" id="UP000292974">
    <property type="component" value="Unassembled WGS sequence"/>
</dbReference>
<proteinExistence type="predicted"/>
<evidence type="ECO:0000313" key="2">
    <source>
        <dbReference type="Proteomes" id="UP000292974"/>
    </source>
</evidence>
<dbReference type="EMBL" id="SIOP01000001">
    <property type="protein sequence ID" value="TAY51379.1"/>
    <property type="molecule type" value="Genomic_DNA"/>
</dbReference>
<protein>
    <submittedName>
        <fullName evidence="1">Uncharacterized protein</fullName>
    </submittedName>
</protein>
<gene>
    <name evidence="1" type="ORF">ELH90_06540</name>
</gene>
<accession>A0A7M3DRU4</accession>
<name>A0A7M3DRU4_RHILE</name>
<dbReference type="AlphaFoldDB" id="A0A7M3DRU4"/>
<sequence length="67" mass="7374">MNMKASRLGTKFELVKIGILYLTNVQNIHVTLVGIKTSCSIKPALNEIKVSLIEINPQCVLTDGECE</sequence>